<reference evidence="4" key="1">
    <citation type="journal article" date="2017" name="Nat. Microbiol.">
        <title>Global analysis of biosynthetic gene clusters reveals vast potential of secondary metabolite production in Penicillium species.</title>
        <authorList>
            <person name="Nielsen J.C."/>
            <person name="Grijseels S."/>
            <person name="Prigent S."/>
            <person name="Ji B."/>
            <person name="Dainat J."/>
            <person name="Nielsen K.F."/>
            <person name="Frisvad J.C."/>
            <person name="Workman M."/>
            <person name="Nielsen J."/>
        </authorList>
    </citation>
    <scope>NUCLEOTIDE SEQUENCE [LARGE SCALE GENOMIC DNA]</scope>
    <source>
        <strain evidence="4">IBT 31811</strain>
    </source>
</reference>
<dbReference type="AlphaFoldDB" id="A0A1V6Q3Y0"/>
<proteinExistence type="predicted"/>
<sequence>MDSFKNSLKDILLSALLSKHLIASRHYISKGQTLHSDRQGPPLDRLVLGQFRPGNSSDPETDVYLFKTSSSVMLTLVVPEESFSKEEEIGLIESPHALWTVLIANGPTRFALDYEPLEHLSPCAQFLRGVLNDRLQELDDDSLFDDEAFTKSKLYHWAIRMCHELSGSVASNLAHFDKVLDVEVTNLIHKAHVHEKLGLSHWSKKLKDEINELGRLQAEIELLREKAQESRNALHGATAVMEARSALKQGERIQTLTALVLILIRYDSLENAFQSLYSMSVFPSSATFASFFAVLAIAFAFTLLLGINLSRIRTIILLGAQDSNLWLRISLAPFRRIKAYVESYVDELGALKNDESSIVNIRSCLVAAIRDFLVPEIHVPLTLWNRFRYRNNPYVRYGKVDGKPCFLHPMISPGHTACMWLFVE</sequence>
<evidence type="ECO:0000313" key="4">
    <source>
        <dbReference type="Proteomes" id="UP000191672"/>
    </source>
</evidence>
<keyword evidence="1" id="KW-0175">Coiled coil</keyword>
<organism evidence="3 4">
    <name type="scientific">Penicillium antarcticum</name>
    <dbReference type="NCBI Taxonomy" id="416450"/>
    <lineage>
        <taxon>Eukaryota</taxon>
        <taxon>Fungi</taxon>
        <taxon>Dikarya</taxon>
        <taxon>Ascomycota</taxon>
        <taxon>Pezizomycotina</taxon>
        <taxon>Eurotiomycetes</taxon>
        <taxon>Eurotiomycetidae</taxon>
        <taxon>Eurotiales</taxon>
        <taxon>Aspergillaceae</taxon>
        <taxon>Penicillium</taxon>
    </lineage>
</organism>
<evidence type="ECO:0000256" key="1">
    <source>
        <dbReference type="SAM" id="Coils"/>
    </source>
</evidence>
<dbReference type="Proteomes" id="UP000191672">
    <property type="component" value="Unassembled WGS sequence"/>
</dbReference>
<feature type="coiled-coil region" evidence="1">
    <location>
        <begin position="199"/>
        <end position="233"/>
    </location>
</feature>
<comment type="caution">
    <text evidence="3">The sequence shown here is derived from an EMBL/GenBank/DDBJ whole genome shotgun (WGS) entry which is preliminary data.</text>
</comment>
<accession>A0A1V6Q3Y0</accession>
<dbReference type="STRING" id="416450.A0A1V6Q3Y0"/>
<keyword evidence="2" id="KW-0812">Transmembrane</keyword>
<keyword evidence="4" id="KW-1185">Reference proteome</keyword>
<evidence type="ECO:0000313" key="3">
    <source>
        <dbReference type="EMBL" id="OQD83973.1"/>
    </source>
</evidence>
<feature type="transmembrane region" description="Helical" evidence="2">
    <location>
        <begin position="288"/>
        <end position="307"/>
    </location>
</feature>
<evidence type="ECO:0000256" key="2">
    <source>
        <dbReference type="SAM" id="Phobius"/>
    </source>
</evidence>
<keyword evidence="2" id="KW-0472">Membrane</keyword>
<name>A0A1V6Q3Y0_9EURO</name>
<gene>
    <name evidence="3" type="ORF">PENANT_c014G10849</name>
</gene>
<dbReference type="EMBL" id="MDYN01000014">
    <property type="protein sequence ID" value="OQD83973.1"/>
    <property type="molecule type" value="Genomic_DNA"/>
</dbReference>
<protein>
    <submittedName>
        <fullName evidence="3">Uncharacterized protein</fullName>
    </submittedName>
</protein>
<keyword evidence="2" id="KW-1133">Transmembrane helix</keyword>